<keyword evidence="2" id="KW-0238">DNA-binding</keyword>
<dbReference type="Pfam" id="PF14525">
    <property type="entry name" value="AraC_binding_2"/>
    <property type="match status" value="1"/>
</dbReference>
<dbReference type="Pfam" id="PF12833">
    <property type="entry name" value="HTH_18"/>
    <property type="match status" value="1"/>
</dbReference>
<dbReference type="SMART" id="SM00342">
    <property type="entry name" value="HTH_ARAC"/>
    <property type="match status" value="1"/>
</dbReference>
<dbReference type="PRINTS" id="PR00032">
    <property type="entry name" value="HTHARAC"/>
</dbReference>
<evidence type="ECO:0000313" key="6">
    <source>
        <dbReference type="Proteomes" id="UP000594015"/>
    </source>
</evidence>
<dbReference type="Gene3D" id="1.10.10.60">
    <property type="entry name" value="Homeodomain-like"/>
    <property type="match status" value="1"/>
</dbReference>
<gene>
    <name evidence="5" type="ORF">WN72_35950</name>
</gene>
<dbReference type="SUPFAM" id="SSF46689">
    <property type="entry name" value="Homeodomain-like"/>
    <property type="match status" value="1"/>
</dbReference>
<dbReference type="InterPro" id="IPR050204">
    <property type="entry name" value="AraC_XylS_family_regulators"/>
</dbReference>
<dbReference type="InterPro" id="IPR035418">
    <property type="entry name" value="AraC-bd_2"/>
</dbReference>
<dbReference type="PROSITE" id="PS01124">
    <property type="entry name" value="HTH_ARAC_FAMILY_2"/>
    <property type="match status" value="1"/>
</dbReference>
<evidence type="ECO:0000259" key="4">
    <source>
        <dbReference type="PROSITE" id="PS01124"/>
    </source>
</evidence>
<dbReference type="GO" id="GO:0043565">
    <property type="term" value="F:sequence-specific DNA binding"/>
    <property type="evidence" value="ECO:0007669"/>
    <property type="project" value="InterPro"/>
</dbReference>
<dbReference type="PANTHER" id="PTHR46796:SF6">
    <property type="entry name" value="ARAC SUBFAMILY"/>
    <property type="match status" value="1"/>
</dbReference>
<dbReference type="InterPro" id="IPR009057">
    <property type="entry name" value="Homeodomain-like_sf"/>
</dbReference>
<evidence type="ECO:0000256" key="3">
    <source>
        <dbReference type="ARBA" id="ARBA00023163"/>
    </source>
</evidence>
<reference evidence="5 6" key="1">
    <citation type="submission" date="2018-06" db="EMBL/GenBank/DDBJ databases">
        <title>Comparative genomics of Bradyrhizobium nodulating Arachidis hypogaea.</title>
        <authorList>
            <person name="Li Y."/>
        </authorList>
    </citation>
    <scope>NUCLEOTIDE SEQUENCE [LARGE SCALE GENOMIC DNA]</scope>
    <source>
        <strain evidence="5 6">CCBAU 051107</strain>
    </source>
</reference>
<keyword evidence="3" id="KW-0804">Transcription</keyword>
<dbReference type="Proteomes" id="UP000594015">
    <property type="component" value="Chromosome"/>
</dbReference>
<dbReference type="InterPro" id="IPR018060">
    <property type="entry name" value="HTH_AraC"/>
</dbReference>
<dbReference type="RefSeq" id="WP_143130866.1">
    <property type="nucleotide sequence ID" value="NZ_CP030050.1"/>
</dbReference>
<dbReference type="PANTHER" id="PTHR46796">
    <property type="entry name" value="HTH-TYPE TRANSCRIPTIONAL ACTIVATOR RHAS-RELATED"/>
    <property type="match status" value="1"/>
</dbReference>
<dbReference type="AlphaFoldDB" id="A0AAE7NY83"/>
<protein>
    <recommendedName>
        <fullName evidence="4">HTH araC/xylS-type domain-containing protein</fullName>
    </recommendedName>
</protein>
<feature type="domain" description="HTH araC/xylS-type" evidence="4">
    <location>
        <begin position="217"/>
        <end position="318"/>
    </location>
</feature>
<evidence type="ECO:0000313" key="5">
    <source>
        <dbReference type="EMBL" id="QOZ71104.1"/>
    </source>
</evidence>
<accession>A0AAE7NY83</accession>
<dbReference type="GO" id="GO:0003700">
    <property type="term" value="F:DNA-binding transcription factor activity"/>
    <property type="evidence" value="ECO:0007669"/>
    <property type="project" value="InterPro"/>
</dbReference>
<evidence type="ECO:0000256" key="1">
    <source>
        <dbReference type="ARBA" id="ARBA00023015"/>
    </source>
</evidence>
<sequence>MPTSSALLRWSTEMLPERARFSTFREEFARLNLALDVIDHSGGRPRIDVTYLSLGAVGVCSIVTTPVEFIRCKHHLKDSRDQFGLNIVEAGPVQFTNAGQEHVYDAGSACLVDRGRPLRVFGSRGASVKFVTVQAAALRSLVAQPEDLSGRPVHRGPALRLLGRYLRSLASFKEPPSSKLASTVGVHLLDLVAATLGPTAEAANIVTQRGVKAAKLQAILAEVAQRFGDPNFDLDNVAGTLGMSRRYVQKLLEGSGKSFTEHLAGCRLERAFGMLTDPHHLHLAIIDIAFAVGFGDLSHFNRSFRRRFGETPSGVRAASIVRQKSSSAPSQCAGDGR</sequence>
<keyword evidence="1" id="KW-0805">Transcription regulation</keyword>
<proteinExistence type="predicted"/>
<dbReference type="EMBL" id="CP030050">
    <property type="protein sequence ID" value="QOZ71104.1"/>
    <property type="molecule type" value="Genomic_DNA"/>
</dbReference>
<organism evidence="5 6">
    <name type="scientific">Bradyrhizobium arachidis</name>
    <dbReference type="NCBI Taxonomy" id="858423"/>
    <lineage>
        <taxon>Bacteria</taxon>
        <taxon>Pseudomonadati</taxon>
        <taxon>Pseudomonadota</taxon>
        <taxon>Alphaproteobacteria</taxon>
        <taxon>Hyphomicrobiales</taxon>
        <taxon>Nitrobacteraceae</taxon>
        <taxon>Bradyrhizobium</taxon>
    </lineage>
</organism>
<name>A0AAE7NY83_9BRAD</name>
<dbReference type="InterPro" id="IPR020449">
    <property type="entry name" value="Tscrpt_reg_AraC-type_HTH"/>
</dbReference>
<evidence type="ECO:0000256" key="2">
    <source>
        <dbReference type="ARBA" id="ARBA00023125"/>
    </source>
</evidence>
<dbReference type="KEGG" id="barh:WN72_35950"/>